<dbReference type="Proteomes" id="UP000294588">
    <property type="component" value="Unassembled WGS sequence"/>
</dbReference>
<dbReference type="EMBL" id="SMOG01000010">
    <property type="protein sequence ID" value="TDF73017.1"/>
    <property type="molecule type" value="Genomic_DNA"/>
</dbReference>
<evidence type="ECO:0000313" key="2">
    <source>
        <dbReference type="Proteomes" id="UP000294588"/>
    </source>
</evidence>
<organism evidence="1 2">
    <name type="scientific">Candidatus Syntrophosphaera thermopropionivorans</name>
    <dbReference type="NCBI Taxonomy" id="2593015"/>
    <lineage>
        <taxon>Bacteria</taxon>
        <taxon>Pseudomonadati</taxon>
        <taxon>Candidatus Cloacimonadota</taxon>
        <taxon>Candidatus Cloacimonadia</taxon>
        <taxon>Candidatus Cloacimonadales</taxon>
        <taxon>Candidatus Cloacimonadaceae</taxon>
        <taxon>Candidatus Syntrophosphaera</taxon>
    </lineage>
</organism>
<reference evidence="1" key="1">
    <citation type="submission" date="2019-03" db="EMBL/GenBank/DDBJ databases">
        <title>Candidatus Syntrophosphaera thermopropionivorans: a novel player in syntrophic propionate oxidation during anaerobic digestion.</title>
        <authorList>
            <person name="Dyksma S."/>
        </authorList>
    </citation>
    <scope>NUCLEOTIDE SEQUENCE</scope>
    <source>
        <strain evidence="1">W5</strain>
    </source>
</reference>
<protein>
    <submittedName>
        <fullName evidence="1">GTPase HflX</fullName>
    </submittedName>
</protein>
<evidence type="ECO:0000313" key="1">
    <source>
        <dbReference type="EMBL" id="TDF73017.1"/>
    </source>
</evidence>
<keyword evidence="2" id="KW-1185">Reference proteome</keyword>
<proteinExistence type="predicted"/>
<gene>
    <name evidence="1" type="primary">hflX</name>
    <name evidence="1" type="ORF">E0946_04285</name>
</gene>
<name>A0AC61QJ32_9BACT</name>
<comment type="caution">
    <text evidence="1">The sequence shown here is derived from an EMBL/GenBank/DDBJ whole genome shotgun (WGS) entry which is preliminary data.</text>
</comment>
<accession>A0AC61QJ32</accession>
<sequence length="441" mass="50529">MDEEKDYLVEEFDNEPDTWEKGEEEEKTAFLATLATRGEKESETEASLNELGKLAKTAGIAVLGKYTQKRENPESSTYFGKGFLEELSRKMHQNNADFLIVNDELTPVQARNIENDYGIKVLDRTEIILSIFHQHAHTKEAKLQVRLAELQYQLPRLRRQSENYDQEHGTVRSRGGSASRGMGEKQIEVDKRIIKDNIRKIKQAIAEISKNKETQRKQREKSKKICLVGYTNAGKSTLFNALTEAGVLVEDKLFATLDSTTRQLKLSTSFPVVISDTVGFISRLPHQLVASFTATLMEVEDADLLLHIVDLSDERYEYYIEQVQSVLKEIGADNIPQILVFNKIDLVDSIQLNLAKKRYPDAIFISALNKSHLEDLLQKVEEKLFQNRLYQMFLPYDKGSLASLLHEIGDIKKEEYQADGIFLEAIINQEDLHYFQDYLLT</sequence>